<evidence type="ECO:0000256" key="2">
    <source>
        <dbReference type="ARBA" id="ARBA00006966"/>
    </source>
</evidence>
<dbReference type="RefSeq" id="WP_244190078.1">
    <property type="nucleotide sequence ID" value="NZ_JAURUE010000001.1"/>
</dbReference>
<dbReference type="InterPro" id="IPR001597">
    <property type="entry name" value="ArAA_b-elim_lyase/Thr_aldolase"/>
</dbReference>
<evidence type="ECO:0000259" key="5">
    <source>
        <dbReference type="Pfam" id="PF01212"/>
    </source>
</evidence>
<keyword evidence="3" id="KW-0663">Pyridoxal phosphate</keyword>
<feature type="compositionally biased region" description="Gly residues" evidence="4">
    <location>
        <begin position="56"/>
        <end position="82"/>
    </location>
</feature>
<evidence type="ECO:0000256" key="3">
    <source>
        <dbReference type="ARBA" id="ARBA00022898"/>
    </source>
</evidence>
<evidence type="ECO:0000313" key="6">
    <source>
        <dbReference type="EMBL" id="MDP9609065.1"/>
    </source>
</evidence>
<proteinExistence type="inferred from homology"/>
<dbReference type="InterPro" id="IPR015422">
    <property type="entry name" value="PyrdxlP-dep_Trfase_small"/>
</dbReference>
<comment type="cofactor">
    <cofactor evidence="1">
        <name>pyridoxal 5'-phosphate</name>
        <dbReference type="ChEBI" id="CHEBI:597326"/>
    </cofactor>
</comment>
<protein>
    <submittedName>
        <fullName evidence="6">Threonine aldolase</fullName>
    </submittedName>
</protein>
<evidence type="ECO:0000256" key="1">
    <source>
        <dbReference type="ARBA" id="ARBA00001933"/>
    </source>
</evidence>
<sequence length="475" mass="49956">MADETGGAGSGAEGHTDQVADDADDADDTVEATGAPGETGGTDSTGSDAGRTDGCTGDGKAGTGGDGGGTSGTTGGTGGTSGTDGTDGTDGDGKQAARARRIAAWHGSERTLAHGPTEGRIADRLAALALTADDPSYGGDGWVDVYGDGVVEELERRVATLLGMEAAAFFPTGTMAQQIALRCWAGRTGVPVVAVHPLAHLEVHERDAYLTVSGLRAVRPTSEPRPPTAEEVRDLDEPFGTLALELPLRDAGFVLPSWEELVAVVEAARERDAVVHFDGARLWECTAHFGRELPEIAALADSVYVSFYKSLDGISGAALAGPESLVAEARAWRHRYGGQLFQQWPAALAALAGLDRELPRLPSYVAHARVVAEALRKAFTAAGVGWSRVHPEVPHTHQFQVWLPYPAAVLDEAGVRLAEETRTTLFRRWQEPGPPGLAMTEVTVASPALEWMPEDVTAAVDAFLARVRELMRRDG</sequence>
<gene>
    <name evidence="6" type="ORF">JOF35_001342</name>
</gene>
<evidence type="ECO:0000313" key="7">
    <source>
        <dbReference type="Proteomes" id="UP001234880"/>
    </source>
</evidence>
<dbReference type="InterPro" id="IPR015424">
    <property type="entry name" value="PyrdxlP-dep_Trfase"/>
</dbReference>
<keyword evidence="7" id="KW-1185">Reference proteome</keyword>
<dbReference type="Gene3D" id="3.90.1150.10">
    <property type="entry name" value="Aspartate Aminotransferase, domain 1"/>
    <property type="match status" value="1"/>
</dbReference>
<name>A0ABT9KLL3_9ACTN</name>
<dbReference type="Gene3D" id="3.40.640.10">
    <property type="entry name" value="Type I PLP-dependent aspartate aminotransferase-like (Major domain)"/>
    <property type="match status" value="1"/>
</dbReference>
<reference evidence="6 7" key="1">
    <citation type="submission" date="2023-07" db="EMBL/GenBank/DDBJ databases">
        <title>Sequencing the genomes of 1000 actinobacteria strains.</title>
        <authorList>
            <person name="Klenk H.-P."/>
        </authorList>
    </citation>
    <scope>NUCLEOTIDE SEQUENCE [LARGE SCALE GENOMIC DNA]</scope>
    <source>
        <strain evidence="6 7">DSM 41600</strain>
    </source>
</reference>
<feature type="region of interest" description="Disordered" evidence="4">
    <location>
        <begin position="1"/>
        <end position="100"/>
    </location>
</feature>
<feature type="compositionally biased region" description="Gly residues" evidence="4">
    <location>
        <begin position="1"/>
        <end position="12"/>
    </location>
</feature>
<organism evidence="6 7">
    <name type="scientific">Streptomyces demainii</name>
    <dbReference type="NCBI Taxonomy" id="588122"/>
    <lineage>
        <taxon>Bacteria</taxon>
        <taxon>Bacillati</taxon>
        <taxon>Actinomycetota</taxon>
        <taxon>Actinomycetes</taxon>
        <taxon>Kitasatosporales</taxon>
        <taxon>Streptomycetaceae</taxon>
        <taxon>Streptomyces</taxon>
    </lineage>
</organism>
<comment type="caution">
    <text evidence="6">The sequence shown here is derived from an EMBL/GenBank/DDBJ whole genome shotgun (WGS) entry which is preliminary data.</text>
</comment>
<dbReference type="Pfam" id="PF01212">
    <property type="entry name" value="Beta_elim_lyase"/>
    <property type="match status" value="1"/>
</dbReference>
<dbReference type="SUPFAM" id="SSF53383">
    <property type="entry name" value="PLP-dependent transferases"/>
    <property type="match status" value="1"/>
</dbReference>
<dbReference type="PANTHER" id="PTHR48097:SF9">
    <property type="entry name" value="L-THREONINE ALDOLASE"/>
    <property type="match status" value="1"/>
</dbReference>
<feature type="domain" description="Aromatic amino acid beta-eliminating lyase/threonine aldolase" evidence="5">
    <location>
        <begin position="126"/>
        <end position="377"/>
    </location>
</feature>
<dbReference type="InterPro" id="IPR015421">
    <property type="entry name" value="PyrdxlP-dep_Trfase_major"/>
</dbReference>
<comment type="similarity">
    <text evidence="2">Belongs to the threonine aldolase family.</text>
</comment>
<dbReference type="Proteomes" id="UP001234880">
    <property type="component" value="Unassembled WGS sequence"/>
</dbReference>
<dbReference type="PANTHER" id="PTHR48097">
    <property type="entry name" value="L-THREONINE ALDOLASE-RELATED"/>
    <property type="match status" value="1"/>
</dbReference>
<dbReference type="EMBL" id="JAURUE010000001">
    <property type="protein sequence ID" value="MDP9609065.1"/>
    <property type="molecule type" value="Genomic_DNA"/>
</dbReference>
<feature type="compositionally biased region" description="Low complexity" evidence="4">
    <location>
        <begin position="31"/>
        <end position="55"/>
    </location>
</feature>
<accession>A0ABT9KLL3</accession>
<feature type="compositionally biased region" description="Acidic residues" evidence="4">
    <location>
        <begin position="19"/>
        <end position="30"/>
    </location>
</feature>
<evidence type="ECO:0000256" key="4">
    <source>
        <dbReference type="SAM" id="MobiDB-lite"/>
    </source>
</evidence>